<evidence type="ECO:0000313" key="2">
    <source>
        <dbReference type="EMBL" id="RMJ17696.1"/>
    </source>
</evidence>
<dbReference type="OrthoDB" id="5362512at2759"/>
<dbReference type="PANTHER" id="PTHR33112:SF9">
    <property type="entry name" value="HETEROKARYON INCOMPATIBILITY DOMAIN-CONTAINING PROTEIN"/>
    <property type="match status" value="1"/>
</dbReference>
<dbReference type="InterPro" id="IPR010730">
    <property type="entry name" value="HET"/>
</dbReference>
<gene>
    <name evidence="2" type="ORF">CDV36_002703</name>
</gene>
<protein>
    <recommendedName>
        <fullName evidence="1">Heterokaryon incompatibility domain-containing protein</fullName>
    </recommendedName>
</protein>
<reference evidence="2 3" key="1">
    <citation type="submission" date="2017-06" db="EMBL/GenBank/DDBJ databases">
        <title>Comparative genomic analysis of Ambrosia Fusariam Clade fungi.</title>
        <authorList>
            <person name="Stajich J.E."/>
            <person name="Carrillo J."/>
            <person name="Kijimoto T."/>
            <person name="Eskalen A."/>
            <person name="O'Donnell K."/>
            <person name="Kasson M."/>
        </authorList>
    </citation>
    <scope>NUCLEOTIDE SEQUENCE [LARGE SCALE GENOMIC DNA]</scope>
    <source>
        <strain evidence="2">UCR3666</strain>
    </source>
</reference>
<dbReference type="Proteomes" id="UP000277212">
    <property type="component" value="Unassembled WGS sequence"/>
</dbReference>
<dbReference type="PANTHER" id="PTHR33112">
    <property type="entry name" value="DOMAIN PROTEIN, PUTATIVE-RELATED"/>
    <property type="match status" value="1"/>
</dbReference>
<sequence length="795" mass="88865">MDDGFVTSPNLADFLHSDNESIFYDEDLRPLHDDAAFRERLQELEQSGEARSSASFEAWTIRSTIKNEISKSGEMATHDGSEQPKGLELPAGTIAVAPDGTVTQGQEHEHMSLTQMMLRNLIGLKSLNLFENKGADTYSSPLPSSSHSLSSTKPASCPTCACLQDLYGKTTLQELRESQDRCRSCRLIVQILEFYKSGLDGKNRVRIFAPLTKKDTLRIWCQGSLAMESEIPFMIEVFDLPGHRPLYPSIRPAADISGDTSSPEAFAKVRYWLQHCVDAHKGCASNTNVRLPARLVRISRDPSTHLTTIKLVETKNSFGRYACLSHCWGPQGSSGLLRTTSANYEAHLNAIPLQSLPQTFLQALLTARRFGLEFLWIDSLCIIQGDKADWAQEAARMGSYYSNGYLTISASWSPRPSGGCFSISEPEFISRRLPVSDSSSSLSVRRVLDHGSRWPLLHRGWVFQERMLSPRVLHFGLREIVWECLTCTACECGMSDTSQAELTNKGEYTRAMSNTERHGLKDVWRDMVQQYTVLDLTFASDRFAAIAGVAKQMQGYRHTNYFAGLWEDSMIGDMLWIAFQPPGEQMKPRNEGNKAPTWSWASVEAPWINYEHLGTCLGAKGKSVSFERIEETYAKILSISGEPLAEGNSGESELSAIIIEGSYIGGRIIHRPLHLPPDLERLQRDTYYAEWYKARKHELKSELVLDDGPEPTFHADYGFFSAGRYCINSGDEVVVLKMALVGGGDDVLSRPSVFGLVLRQVGSPKTYERVGLVEFSARDSIEAFQRSQRVVLQIV</sequence>
<dbReference type="EMBL" id="NKUJ01000029">
    <property type="protein sequence ID" value="RMJ17696.1"/>
    <property type="molecule type" value="Genomic_DNA"/>
</dbReference>
<comment type="caution">
    <text evidence="2">The sequence shown here is derived from an EMBL/GenBank/DDBJ whole genome shotgun (WGS) entry which is preliminary data.</text>
</comment>
<name>A0A3M2SJF3_9HYPO</name>
<evidence type="ECO:0000313" key="3">
    <source>
        <dbReference type="Proteomes" id="UP000277212"/>
    </source>
</evidence>
<accession>A0A3M2SJF3</accession>
<dbReference type="STRING" id="2010991.A0A3M2SJF3"/>
<proteinExistence type="predicted"/>
<feature type="domain" description="Heterokaryon incompatibility" evidence="1">
    <location>
        <begin position="321"/>
        <end position="465"/>
    </location>
</feature>
<keyword evidence="3" id="KW-1185">Reference proteome</keyword>
<evidence type="ECO:0000259" key="1">
    <source>
        <dbReference type="Pfam" id="PF06985"/>
    </source>
</evidence>
<organism evidence="2 3">
    <name type="scientific">Fusarium kuroshium</name>
    <dbReference type="NCBI Taxonomy" id="2010991"/>
    <lineage>
        <taxon>Eukaryota</taxon>
        <taxon>Fungi</taxon>
        <taxon>Dikarya</taxon>
        <taxon>Ascomycota</taxon>
        <taxon>Pezizomycotina</taxon>
        <taxon>Sordariomycetes</taxon>
        <taxon>Hypocreomycetidae</taxon>
        <taxon>Hypocreales</taxon>
        <taxon>Nectriaceae</taxon>
        <taxon>Fusarium</taxon>
        <taxon>Fusarium solani species complex</taxon>
    </lineage>
</organism>
<dbReference type="AlphaFoldDB" id="A0A3M2SJF3"/>
<dbReference type="Pfam" id="PF06985">
    <property type="entry name" value="HET"/>
    <property type="match status" value="1"/>
</dbReference>